<evidence type="ECO:0000313" key="4">
    <source>
        <dbReference type="EMBL" id="GAA4223452.1"/>
    </source>
</evidence>
<dbReference type="PANTHER" id="PTHR40459:SF1">
    <property type="entry name" value="CONSERVED HYPOTHETICAL ALANINE AND LEUCINE RICH PROTEIN"/>
    <property type="match status" value="1"/>
</dbReference>
<reference evidence="5" key="1">
    <citation type="journal article" date="2019" name="Int. J. Syst. Evol. Microbiol.">
        <title>The Global Catalogue of Microorganisms (GCM) 10K type strain sequencing project: providing services to taxonomists for standard genome sequencing and annotation.</title>
        <authorList>
            <consortium name="The Broad Institute Genomics Platform"/>
            <consortium name="The Broad Institute Genome Sequencing Center for Infectious Disease"/>
            <person name="Wu L."/>
            <person name="Ma J."/>
        </authorList>
    </citation>
    <scope>NUCLEOTIDE SEQUENCE [LARGE SCALE GENOMIC DNA]</scope>
    <source>
        <strain evidence="5">JCM 17440</strain>
    </source>
</reference>
<sequence length="351" mass="35906">MGAGRWWPPRTRPPGGAPQARGYPGSRTSGTYKDWNEPMDPHVTPPSGTPGNGLPAGETTPEDRPARLTVGVVGAGRVGTALGAALSRAGHRVVAAAAVSERSLARVAERLPGADIVAPPDVVTAADLVLLTVPDDELPELASGLVSAGVPVTGKLVLHTSGRYGAAVLDPLTRAGALPLAVHPVMTFTGRPDDVNRLAGISFGVTAPDPLRPVAEALVVEMGGEPVWITEEMRPLYHAALAGGANHLVTLVVESMDLLRAAGVAEPGRMLGPLLGAALDNGLRLGIDGLTGPVARGDAGTVTDHVGELGKVSPQSRSAYIALARLTADRALAAGMLKPEDAERLLEALAD</sequence>
<dbReference type="InterPro" id="IPR037108">
    <property type="entry name" value="TM1727-like_C_sf"/>
</dbReference>
<dbReference type="Gene3D" id="3.40.50.720">
    <property type="entry name" value="NAD(P)-binding Rossmann-like Domain"/>
    <property type="match status" value="1"/>
</dbReference>
<dbReference type="Pfam" id="PF10728">
    <property type="entry name" value="DUF2520"/>
    <property type="match status" value="1"/>
</dbReference>
<dbReference type="EMBL" id="BAABAS010000001">
    <property type="protein sequence ID" value="GAA4223452.1"/>
    <property type="molecule type" value="Genomic_DNA"/>
</dbReference>
<dbReference type="InterPro" id="IPR019665">
    <property type="entry name" value="OxRdtase/DH_put_Rossmann_dom"/>
</dbReference>
<dbReference type="Proteomes" id="UP001501710">
    <property type="component" value="Unassembled WGS sequence"/>
</dbReference>
<accession>A0ABP8BR89</accession>
<organism evidence="4 5">
    <name type="scientific">Actinomadura meridiana</name>
    <dbReference type="NCBI Taxonomy" id="559626"/>
    <lineage>
        <taxon>Bacteria</taxon>
        <taxon>Bacillati</taxon>
        <taxon>Actinomycetota</taxon>
        <taxon>Actinomycetes</taxon>
        <taxon>Streptosporangiales</taxon>
        <taxon>Thermomonosporaceae</taxon>
        <taxon>Actinomadura</taxon>
    </lineage>
</organism>
<dbReference type="PANTHER" id="PTHR40459">
    <property type="entry name" value="CONSERVED HYPOTHETICAL ALANINE AND LEUCINE RICH PROTEIN"/>
    <property type="match status" value="1"/>
</dbReference>
<dbReference type="InterPro" id="IPR018931">
    <property type="entry name" value="DUF2520"/>
</dbReference>
<gene>
    <name evidence="4" type="ORF">GCM10022254_00580</name>
</gene>
<protein>
    <recommendedName>
        <fullName evidence="6">DUF2520 domain-containing protein</fullName>
    </recommendedName>
</protein>
<comment type="caution">
    <text evidence="4">The sequence shown here is derived from an EMBL/GenBank/DDBJ whole genome shotgun (WGS) entry which is preliminary data.</text>
</comment>
<proteinExistence type="predicted"/>
<evidence type="ECO:0000313" key="5">
    <source>
        <dbReference type="Proteomes" id="UP001501710"/>
    </source>
</evidence>
<feature type="domain" description="Putative oxidoreductase/dehydrogenase Rossmann-like" evidence="2">
    <location>
        <begin position="60"/>
        <end position="184"/>
    </location>
</feature>
<feature type="domain" description="DUF2520" evidence="3">
    <location>
        <begin position="202"/>
        <end position="325"/>
    </location>
</feature>
<feature type="region of interest" description="Disordered" evidence="1">
    <location>
        <begin position="1"/>
        <end position="64"/>
    </location>
</feature>
<dbReference type="InterPro" id="IPR036291">
    <property type="entry name" value="NAD(P)-bd_dom_sf"/>
</dbReference>
<keyword evidence="5" id="KW-1185">Reference proteome</keyword>
<dbReference type="SUPFAM" id="SSF51735">
    <property type="entry name" value="NAD(P)-binding Rossmann-fold domains"/>
    <property type="match status" value="1"/>
</dbReference>
<dbReference type="InterPro" id="IPR008927">
    <property type="entry name" value="6-PGluconate_DH-like_C_sf"/>
</dbReference>
<name>A0ABP8BR89_9ACTN</name>
<evidence type="ECO:0008006" key="6">
    <source>
        <dbReference type="Google" id="ProtNLM"/>
    </source>
</evidence>
<evidence type="ECO:0000259" key="3">
    <source>
        <dbReference type="Pfam" id="PF10728"/>
    </source>
</evidence>
<dbReference type="SUPFAM" id="SSF48179">
    <property type="entry name" value="6-phosphogluconate dehydrogenase C-terminal domain-like"/>
    <property type="match status" value="1"/>
</dbReference>
<dbReference type="Gene3D" id="1.10.1040.20">
    <property type="entry name" value="ProC-like, C-terminal domain"/>
    <property type="match status" value="1"/>
</dbReference>
<dbReference type="Pfam" id="PF10727">
    <property type="entry name" value="Rossmann-like"/>
    <property type="match status" value="1"/>
</dbReference>
<evidence type="ECO:0000256" key="1">
    <source>
        <dbReference type="SAM" id="MobiDB-lite"/>
    </source>
</evidence>
<evidence type="ECO:0000259" key="2">
    <source>
        <dbReference type="Pfam" id="PF10727"/>
    </source>
</evidence>